<dbReference type="RefSeq" id="WP_091644503.1">
    <property type="nucleotide sequence ID" value="NZ_FOEG01000005.1"/>
</dbReference>
<sequence length="324" mass="36208">MRVSVVIPVFNGMPHIPEAIDSVLRQRHDDLEVLVIDDGSNDGTRKAVSAYGAPVVLLSTDAPRSGPAAARNVGLRAATGDLIAFLDADDVWLGNKLAEQVAYMSGHPEVGLVSTNSRYWRPRPDGTYPSPDEAAAWADASAVSGDGGLSGWLYYEILLKPSTVWTSTVLMHRWLLDKVGLFNESLRLGQDYDYWLRASRHTPIHRLPGCHALYRQHEDNSTGRPRPVNFELQIFDSAMRRWGRLGPDGRSVPRNAVRERYHRLNFRMGYHHYWRGDPGVAMRSFAAALRWRPHAPKTWAYLMASSAKRIKRGGASAGLETRAE</sequence>
<dbReference type="InterPro" id="IPR029044">
    <property type="entry name" value="Nucleotide-diphossugar_trans"/>
</dbReference>
<name>A0A1H8U437_9GAMM</name>
<dbReference type="InterPro" id="IPR001173">
    <property type="entry name" value="Glyco_trans_2-like"/>
</dbReference>
<keyword evidence="3" id="KW-1185">Reference proteome</keyword>
<dbReference type="Pfam" id="PF00535">
    <property type="entry name" value="Glycos_transf_2"/>
    <property type="match status" value="1"/>
</dbReference>
<dbReference type="Gene3D" id="3.90.550.10">
    <property type="entry name" value="Spore Coat Polysaccharide Biosynthesis Protein SpsA, Chain A"/>
    <property type="match status" value="1"/>
</dbReference>
<dbReference type="Proteomes" id="UP000199657">
    <property type="component" value="Unassembled WGS sequence"/>
</dbReference>
<gene>
    <name evidence="2" type="ORF">SAMN04488052_105164</name>
</gene>
<keyword evidence="2" id="KW-0808">Transferase</keyword>
<protein>
    <submittedName>
        <fullName evidence="2">Glycosyl transferase family 2</fullName>
    </submittedName>
</protein>
<dbReference type="STRING" id="406100.SAMN04488052_105164"/>
<dbReference type="PANTHER" id="PTHR43685">
    <property type="entry name" value="GLYCOSYLTRANSFERASE"/>
    <property type="match status" value="1"/>
</dbReference>
<dbReference type="PANTHER" id="PTHR43685:SF2">
    <property type="entry name" value="GLYCOSYLTRANSFERASE 2-LIKE DOMAIN-CONTAINING PROTEIN"/>
    <property type="match status" value="1"/>
</dbReference>
<organism evidence="2 3">
    <name type="scientific">Aquisalimonas asiatica</name>
    <dbReference type="NCBI Taxonomy" id="406100"/>
    <lineage>
        <taxon>Bacteria</taxon>
        <taxon>Pseudomonadati</taxon>
        <taxon>Pseudomonadota</taxon>
        <taxon>Gammaproteobacteria</taxon>
        <taxon>Chromatiales</taxon>
        <taxon>Ectothiorhodospiraceae</taxon>
        <taxon>Aquisalimonas</taxon>
    </lineage>
</organism>
<feature type="domain" description="Glycosyltransferase 2-like" evidence="1">
    <location>
        <begin position="4"/>
        <end position="113"/>
    </location>
</feature>
<dbReference type="AlphaFoldDB" id="A0A1H8U437"/>
<proteinExistence type="predicted"/>
<accession>A0A1H8U437</accession>
<evidence type="ECO:0000313" key="3">
    <source>
        <dbReference type="Proteomes" id="UP000199657"/>
    </source>
</evidence>
<dbReference type="InterPro" id="IPR050834">
    <property type="entry name" value="Glycosyltransf_2"/>
</dbReference>
<evidence type="ECO:0000313" key="2">
    <source>
        <dbReference type="EMBL" id="SEO97931.1"/>
    </source>
</evidence>
<dbReference type="OrthoDB" id="9805612at2"/>
<reference evidence="2 3" key="1">
    <citation type="submission" date="2016-10" db="EMBL/GenBank/DDBJ databases">
        <authorList>
            <person name="de Groot N.N."/>
        </authorList>
    </citation>
    <scope>NUCLEOTIDE SEQUENCE [LARGE SCALE GENOMIC DNA]</scope>
    <source>
        <strain evidence="2 3">CGMCC 1.6291</strain>
    </source>
</reference>
<dbReference type="SUPFAM" id="SSF53448">
    <property type="entry name" value="Nucleotide-diphospho-sugar transferases"/>
    <property type="match status" value="1"/>
</dbReference>
<evidence type="ECO:0000259" key="1">
    <source>
        <dbReference type="Pfam" id="PF00535"/>
    </source>
</evidence>
<dbReference type="EMBL" id="FOEG01000005">
    <property type="protein sequence ID" value="SEO97931.1"/>
    <property type="molecule type" value="Genomic_DNA"/>
</dbReference>
<dbReference type="GO" id="GO:0016740">
    <property type="term" value="F:transferase activity"/>
    <property type="evidence" value="ECO:0007669"/>
    <property type="project" value="UniProtKB-KW"/>
</dbReference>